<feature type="binding site" evidence="7">
    <location>
        <position position="63"/>
    </location>
    <ligand>
        <name>Fe cation</name>
        <dbReference type="ChEBI" id="CHEBI:24875"/>
    </ligand>
</feature>
<feature type="binding site" evidence="7">
    <location>
        <position position="41"/>
    </location>
    <ligand>
        <name>Mg(2+)</name>
        <dbReference type="ChEBI" id="CHEBI:18420"/>
    </ligand>
</feature>
<dbReference type="EMBL" id="SNVV01000036">
    <property type="protein sequence ID" value="TDN44109.1"/>
    <property type="molecule type" value="Genomic_DNA"/>
</dbReference>
<sequence length="483" mass="52287">MNRLVVGPFNRVEGDLEVTLDLDAGRVASARVNSPLFRGFEQILAGKDPRDALVFVPRICGICSVSQSAAAAAALRGLMGLTVPANGERAANLVLAAENLADHYTHFYLFFMPDFARDAYAGRPWFPAAQARFKAVEGSAAAEALPARAAFLQLMGLLAGKWPHTLSLQPGGSARGVSAAEKIRLFALLREFRGWLERHLFGDALENIAALASIEALHAWRDARAPTASDLRLFLEIADDLQLHTLGRAKDVFISYGAYQADGRHLFPRGVWRPDGSLESLDPMRITEDGSHAWMSDGAPLHPWQGRTLPLAEKDGAYTWCKAPRLGGEVAECGALARQLVAGHPLVRGLVAANGGNVRARILARLLEIARVIPEMERWVRAIQPGEPFCVQGEIPDEGCAVGLVEAARGALGHWLVVRRGRIANYQIIAPTTWNFSPRDAAGTPCPLEQALVGLPVGEGERVPLAVQHVVRSFDPCMVCTVH</sequence>
<evidence type="ECO:0000256" key="2">
    <source>
        <dbReference type="ARBA" id="ARBA00004196"/>
    </source>
</evidence>
<dbReference type="AlphaFoldDB" id="A0A4R6DIX8"/>
<dbReference type="PANTHER" id="PTHR42958:SF4">
    <property type="entry name" value="HYDROGENASE EXPRESSION_FORMATION PROTEIN HUPK"/>
    <property type="match status" value="1"/>
</dbReference>
<dbReference type="RefSeq" id="WP_133595119.1">
    <property type="nucleotide sequence ID" value="NZ_SNVV01000036.1"/>
</dbReference>
<dbReference type="InterPro" id="IPR018194">
    <property type="entry name" value="Ni-dep_hyd_lsu_Ni_BS"/>
</dbReference>
<protein>
    <submittedName>
        <fullName evidence="8">Hydrogenase large subunit</fullName>
    </submittedName>
</protein>
<reference evidence="8 9" key="1">
    <citation type="submission" date="2019-03" db="EMBL/GenBank/DDBJ databases">
        <title>Genomic Encyclopedia of Type Strains, Phase IV (KMG-IV): sequencing the most valuable type-strain genomes for metagenomic binning, comparative biology and taxonomic classification.</title>
        <authorList>
            <person name="Goeker M."/>
        </authorList>
    </citation>
    <scope>NUCLEOTIDE SEQUENCE [LARGE SCALE GENOMIC DNA]</scope>
    <source>
        <strain evidence="8 9">DSM 12121</strain>
    </source>
</reference>
<keyword evidence="5 7" id="KW-0479">Metal-binding</keyword>
<gene>
    <name evidence="8" type="ORF">C7389_13626</name>
</gene>
<dbReference type="SUPFAM" id="SSF56762">
    <property type="entry name" value="HydB/Nqo4-like"/>
    <property type="match status" value="1"/>
</dbReference>
<evidence type="ECO:0000256" key="3">
    <source>
        <dbReference type="ARBA" id="ARBA00009292"/>
    </source>
</evidence>
<dbReference type="Gene3D" id="1.10.645.10">
    <property type="entry name" value="Cytochrome-c3 Hydrogenase, chain B"/>
    <property type="match status" value="1"/>
</dbReference>
<evidence type="ECO:0000256" key="4">
    <source>
        <dbReference type="ARBA" id="ARBA00022596"/>
    </source>
</evidence>
<feature type="binding site" evidence="7">
    <location>
        <position position="60"/>
    </location>
    <ligand>
        <name>Ni(2+)</name>
        <dbReference type="ChEBI" id="CHEBI:49786"/>
    </ligand>
</feature>
<evidence type="ECO:0000256" key="1">
    <source>
        <dbReference type="ARBA" id="ARBA00001967"/>
    </source>
</evidence>
<evidence type="ECO:0000313" key="9">
    <source>
        <dbReference type="Proteomes" id="UP000295129"/>
    </source>
</evidence>
<keyword evidence="4 7" id="KW-0533">Nickel</keyword>
<keyword evidence="7" id="KW-0408">Iron</keyword>
<feature type="binding site" evidence="7">
    <location>
        <position position="483"/>
    </location>
    <ligand>
        <name>Mg(2+)</name>
        <dbReference type="ChEBI" id="CHEBI:18420"/>
    </ligand>
</feature>
<dbReference type="InterPro" id="IPR029014">
    <property type="entry name" value="NiFe-Hase_large"/>
</dbReference>
<feature type="binding site" evidence="7">
    <location>
        <position position="480"/>
    </location>
    <ligand>
        <name>Fe cation</name>
        <dbReference type="ChEBI" id="CHEBI:24875"/>
    </ligand>
</feature>
<keyword evidence="7" id="KW-0460">Magnesium</keyword>
<organism evidence="8 9">
    <name type="scientific">Azoarcus indigens</name>
    <dbReference type="NCBI Taxonomy" id="29545"/>
    <lineage>
        <taxon>Bacteria</taxon>
        <taxon>Pseudomonadati</taxon>
        <taxon>Pseudomonadota</taxon>
        <taxon>Betaproteobacteria</taxon>
        <taxon>Rhodocyclales</taxon>
        <taxon>Zoogloeaceae</taxon>
        <taxon>Azoarcus</taxon>
    </lineage>
</organism>
<keyword evidence="6" id="KW-0560">Oxidoreductase</keyword>
<accession>A0A4R6DIX8</accession>
<comment type="cofactor">
    <cofactor evidence="7">
        <name>Fe cation</name>
        <dbReference type="ChEBI" id="CHEBI:24875"/>
    </cofactor>
</comment>
<feature type="binding site" evidence="7">
    <location>
        <position position="477"/>
    </location>
    <ligand>
        <name>Ni(2+)</name>
        <dbReference type="ChEBI" id="CHEBI:49786"/>
    </ligand>
</feature>
<comment type="subcellular location">
    <subcellularLocation>
        <location evidence="2">Cell envelope</location>
    </subcellularLocation>
</comment>
<evidence type="ECO:0000313" key="8">
    <source>
        <dbReference type="EMBL" id="TDN44109.1"/>
    </source>
</evidence>
<comment type="caution">
    <text evidence="8">The sequence shown here is derived from an EMBL/GenBank/DDBJ whole genome shotgun (WGS) entry which is preliminary data.</text>
</comment>
<feature type="binding site" evidence="7">
    <location>
        <position position="63"/>
    </location>
    <ligand>
        <name>Ni(2+)</name>
        <dbReference type="ChEBI" id="CHEBI:49786"/>
    </ligand>
</feature>
<comment type="cofactor">
    <cofactor evidence="1 7">
        <name>Ni(2+)</name>
        <dbReference type="ChEBI" id="CHEBI:49786"/>
    </cofactor>
</comment>
<feature type="binding site" evidence="7">
    <location>
        <position position="428"/>
    </location>
    <ligand>
        <name>Mg(2+)</name>
        <dbReference type="ChEBI" id="CHEBI:18420"/>
    </ligand>
</feature>
<comment type="similarity">
    <text evidence="3">Belongs to the [NiFe]/[NiFeSe] hydrogenase large subunit family.</text>
</comment>
<dbReference type="OrthoDB" id="9761717at2"/>
<dbReference type="Proteomes" id="UP000295129">
    <property type="component" value="Unassembled WGS sequence"/>
</dbReference>
<dbReference type="PANTHER" id="PTHR42958">
    <property type="entry name" value="HYDROGENASE-2 LARGE CHAIN"/>
    <property type="match status" value="1"/>
</dbReference>
<dbReference type="GO" id="GO:0030313">
    <property type="term" value="C:cell envelope"/>
    <property type="evidence" value="ECO:0007669"/>
    <property type="project" value="UniProtKB-SubCell"/>
</dbReference>
<evidence type="ECO:0000256" key="5">
    <source>
        <dbReference type="ARBA" id="ARBA00022723"/>
    </source>
</evidence>
<evidence type="ECO:0000256" key="6">
    <source>
        <dbReference type="ARBA" id="ARBA00023002"/>
    </source>
</evidence>
<dbReference type="GO" id="GO:0008901">
    <property type="term" value="F:ferredoxin hydrogenase activity"/>
    <property type="evidence" value="ECO:0007669"/>
    <property type="project" value="InterPro"/>
</dbReference>
<dbReference type="InterPro" id="IPR001501">
    <property type="entry name" value="Ni-dep_hyd_lsu"/>
</dbReference>
<dbReference type="GO" id="GO:0016151">
    <property type="term" value="F:nickel cation binding"/>
    <property type="evidence" value="ECO:0007669"/>
    <property type="project" value="InterPro"/>
</dbReference>
<dbReference type="PROSITE" id="PS00507">
    <property type="entry name" value="NI_HGENASE_L_1"/>
    <property type="match status" value="1"/>
</dbReference>
<keyword evidence="9" id="KW-1185">Reference proteome</keyword>
<evidence type="ECO:0000256" key="7">
    <source>
        <dbReference type="PIRSR" id="PIRSR601501-1"/>
    </source>
</evidence>
<proteinExistence type="inferred from homology"/>
<name>A0A4R6DIX8_9RHOO</name>
<dbReference type="InterPro" id="IPR050867">
    <property type="entry name" value="NiFe/NiFeSe_hydrgnase_LSU"/>
</dbReference>
<dbReference type="Pfam" id="PF00374">
    <property type="entry name" value="NiFeSe_Hases"/>
    <property type="match status" value="2"/>
</dbReference>